<keyword evidence="3" id="KW-0863">Zinc-finger</keyword>
<protein>
    <recommendedName>
        <fullName evidence="6">C3H1-type domain-containing protein</fullName>
    </recommendedName>
</protein>
<dbReference type="SMART" id="SM00356">
    <property type="entry name" value="ZnF_C3H1"/>
    <property type="match status" value="2"/>
</dbReference>
<evidence type="ECO:0000313" key="7">
    <source>
        <dbReference type="EMBL" id="QHT26550.1"/>
    </source>
</evidence>
<keyword evidence="2" id="KW-0677">Repeat</keyword>
<evidence type="ECO:0000259" key="6">
    <source>
        <dbReference type="PROSITE" id="PS50103"/>
    </source>
</evidence>
<name>A0A6C0EDK2_9ZZZZ</name>
<keyword evidence="4" id="KW-0862">Zinc</keyword>
<dbReference type="AlphaFoldDB" id="A0A6C0EDK2"/>
<organism evidence="7">
    <name type="scientific">viral metagenome</name>
    <dbReference type="NCBI Taxonomy" id="1070528"/>
    <lineage>
        <taxon>unclassified sequences</taxon>
        <taxon>metagenomes</taxon>
        <taxon>organismal metagenomes</taxon>
    </lineage>
</organism>
<dbReference type="Gene3D" id="3.30.1370.210">
    <property type="match status" value="1"/>
</dbReference>
<dbReference type="GO" id="GO:0003723">
    <property type="term" value="F:RNA binding"/>
    <property type="evidence" value="ECO:0007669"/>
    <property type="project" value="TreeGrafter"/>
</dbReference>
<dbReference type="EMBL" id="MN739799">
    <property type="protein sequence ID" value="QHT26550.1"/>
    <property type="molecule type" value="Genomic_DNA"/>
</dbReference>
<evidence type="ECO:0000256" key="5">
    <source>
        <dbReference type="SAM" id="MobiDB-lite"/>
    </source>
</evidence>
<dbReference type="GO" id="GO:0043484">
    <property type="term" value="P:regulation of RNA splicing"/>
    <property type="evidence" value="ECO:0007669"/>
    <property type="project" value="TreeGrafter"/>
</dbReference>
<evidence type="ECO:0000256" key="4">
    <source>
        <dbReference type="ARBA" id="ARBA00022833"/>
    </source>
</evidence>
<evidence type="ECO:0000256" key="3">
    <source>
        <dbReference type="ARBA" id="ARBA00022771"/>
    </source>
</evidence>
<reference evidence="7" key="1">
    <citation type="journal article" date="2020" name="Nature">
        <title>Giant virus diversity and host interactions through global metagenomics.</title>
        <authorList>
            <person name="Schulz F."/>
            <person name="Roux S."/>
            <person name="Paez-Espino D."/>
            <person name="Jungbluth S."/>
            <person name="Walsh D.A."/>
            <person name="Denef V.J."/>
            <person name="McMahon K.D."/>
            <person name="Konstantinidis K.T."/>
            <person name="Eloe-Fadrosh E.A."/>
            <person name="Kyrpides N.C."/>
            <person name="Woyke T."/>
        </authorList>
    </citation>
    <scope>NUCLEOTIDE SEQUENCE</scope>
    <source>
        <strain evidence="7">GVMAG-M-3300023179-2</strain>
    </source>
</reference>
<dbReference type="InterPro" id="IPR000571">
    <property type="entry name" value="Znf_CCCH"/>
</dbReference>
<feature type="domain" description="C3H1-type" evidence="6">
    <location>
        <begin position="140"/>
        <end position="166"/>
    </location>
</feature>
<accession>A0A6C0EDK2</accession>
<dbReference type="PANTHER" id="PTHR12675:SF12">
    <property type="entry name" value="PROTEIN MUSCLEBLIND"/>
    <property type="match status" value="1"/>
</dbReference>
<evidence type="ECO:0000256" key="2">
    <source>
        <dbReference type="ARBA" id="ARBA00022737"/>
    </source>
</evidence>
<dbReference type="Gene3D" id="4.10.1000.10">
    <property type="entry name" value="Zinc finger, CCCH-type"/>
    <property type="match status" value="1"/>
</dbReference>
<sequence length="1118" mass="131418">MNSDDNFQTITKKQRIDTIPLTINGDIINVCKKWVNNNCNNNCNIFHPDKAICQFYIKGMCKFNNNCNLLHPIELQPKILNTNNNNNNNNDNDSMLITINNMKISVCTRWIKACGLPRERRNEISCVGIHPKNHNIFQHLLTPICELYLKGTCTRGITCNYLHPPELRKNNADALKSNNAIVQNYSALCCQHTIYNYNKSKSDLGLFIRENNKPNLKLQMCPYKSCRYAHDSKQITVIKALSNFDTIIKLNNDKIPIQDIFDKVYNCIHNNIIIINNYRTEKLLSYINCPSPDPKHFMEIIDIWIKSKTLSTDKKFLELDEPNENNNIYSQTDDLIWALTKRIQVCDVDLNCEIKKLIPDIIINKDDICIHMDNCKNGSHVSTYDENTGFVNIICVDELMGNCKCKILTGEEAKLKRSTYITQLNKLKDRYIFNINQNISIESISNDMKDIATKIVTTYCKVHLIKNLNYQPLKIVGDKTIIQDYQYSNEDEDFPKLSSEQKIINKIKNQAYYKKILLNKQINEAKRKIIKFLKPYIFQKLAKNLKNNKNKFNYIISGAYLYTSFELFSNFTNIYEKVYHGTNASKFMTFNEFIFDIKNNKIFMNWYKYSSNLDFDKFKFDVNNRLSIWNNMDIEIKNIQTDENNLIEEYTISSDKKNYRDFWSWYYNIDLMRDVKVVGNLLDIVKYLPDLFLEFIKKYHPFYKINFSEWLYMNNKNLPKALELFRKSKMNFKYVENYIRLNLNDSIISIKEFSNYNYNDVKKWININNERNKENLESITIKNFIENKELYNDYYVEKWNEHYKNFEDFKLEKLNGWKHTKSPKNKADSNSNNGSPKKLLKTDDFNISNYITTESTELEFIKLKKCIKDKKINFKHSDSDSDTDSDSDSDSDSDTDSDSDSDSDSNDDIDNEYILKFNESLLKSNKVQSLYRMIPLGSAFSFYFCLQKKLEERNEKNNEISRNYIGPFDNEKIAIKVSEALRHYNNHIRHVGMSINIIKTAAKNLEYNETFHVEYIAAITKNKENRALQNSLNPNEWILDFVSKLCSKNGVLSNYSPDQFTTNLPHLPSILFRKKQLSTKIIKKEKVINIKPKGNSRMILSKELIQAKLLNKKNNKSN</sequence>
<feature type="domain" description="C3H1-type" evidence="6">
    <location>
        <begin position="48"/>
        <end position="74"/>
    </location>
</feature>
<feature type="compositionally biased region" description="Acidic residues" evidence="5">
    <location>
        <begin position="880"/>
        <end position="907"/>
    </location>
</feature>
<keyword evidence="1" id="KW-0479">Metal-binding</keyword>
<dbReference type="PROSITE" id="PS50103">
    <property type="entry name" value="ZF_C3H1"/>
    <property type="match status" value="2"/>
</dbReference>
<dbReference type="GO" id="GO:0008270">
    <property type="term" value="F:zinc ion binding"/>
    <property type="evidence" value="ECO:0007669"/>
    <property type="project" value="UniProtKB-KW"/>
</dbReference>
<proteinExistence type="predicted"/>
<evidence type="ECO:0000256" key="1">
    <source>
        <dbReference type="ARBA" id="ARBA00022723"/>
    </source>
</evidence>
<dbReference type="PANTHER" id="PTHR12675">
    <property type="entry name" value="MUSCLEBLIND-LIKE PROTEIN"/>
    <property type="match status" value="1"/>
</dbReference>
<feature type="region of interest" description="Disordered" evidence="5">
    <location>
        <begin position="876"/>
        <end position="907"/>
    </location>
</feature>